<protein>
    <submittedName>
        <fullName evidence="3">Uncharacterized protein</fullName>
    </submittedName>
</protein>
<evidence type="ECO:0000313" key="4">
    <source>
        <dbReference type="Proteomes" id="UP000664534"/>
    </source>
</evidence>
<feature type="non-terminal residue" evidence="3">
    <location>
        <position position="59"/>
    </location>
</feature>
<reference evidence="3" key="1">
    <citation type="submission" date="2021-03" db="EMBL/GenBank/DDBJ databases">
        <authorList>
            <person name="Tagirdzhanova G."/>
        </authorList>
    </citation>
    <scope>NUCLEOTIDE SEQUENCE</scope>
</reference>
<accession>A0A8H3G5Q2</accession>
<keyword evidence="2" id="KW-0732">Signal</keyword>
<feature type="signal peptide" evidence="2">
    <location>
        <begin position="1"/>
        <end position="20"/>
    </location>
</feature>
<feature type="compositionally biased region" description="Low complexity" evidence="1">
    <location>
        <begin position="30"/>
        <end position="59"/>
    </location>
</feature>
<proteinExistence type="predicted"/>
<sequence length="59" mass="6030">MRLLPIHTLTLVLTATLVLASPKKAKHAAHAAGSNTTATTTSTGSTAGESTTSGGWYYL</sequence>
<name>A0A8H3G5Q2_9LECA</name>
<dbReference type="Proteomes" id="UP000664534">
    <property type="component" value="Unassembled WGS sequence"/>
</dbReference>
<gene>
    <name evidence="3" type="ORF">IMSHALPRED_010842</name>
</gene>
<evidence type="ECO:0000256" key="2">
    <source>
        <dbReference type="SAM" id="SignalP"/>
    </source>
</evidence>
<evidence type="ECO:0000313" key="3">
    <source>
        <dbReference type="EMBL" id="CAF9936661.1"/>
    </source>
</evidence>
<feature type="chain" id="PRO_5034576349" evidence="2">
    <location>
        <begin position="21"/>
        <end position="59"/>
    </location>
</feature>
<keyword evidence="4" id="KW-1185">Reference proteome</keyword>
<comment type="caution">
    <text evidence="3">The sequence shown here is derived from an EMBL/GenBank/DDBJ whole genome shotgun (WGS) entry which is preliminary data.</text>
</comment>
<dbReference type="AlphaFoldDB" id="A0A8H3G5Q2"/>
<evidence type="ECO:0000256" key="1">
    <source>
        <dbReference type="SAM" id="MobiDB-lite"/>
    </source>
</evidence>
<dbReference type="EMBL" id="CAJPDT010000093">
    <property type="protein sequence ID" value="CAF9936661.1"/>
    <property type="molecule type" value="Genomic_DNA"/>
</dbReference>
<feature type="region of interest" description="Disordered" evidence="1">
    <location>
        <begin position="28"/>
        <end position="59"/>
    </location>
</feature>
<organism evidence="3 4">
    <name type="scientific">Imshaugia aleurites</name>
    <dbReference type="NCBI Taxonomy" id="172621"/>
    <lineage>
        <taxon>Eukaryota</taxon>
        <taxon>Fungi</taxon>
        <taxon>Dikarya</taxon>
        <taxon>Ascomycota</taxon>
        <taxon>Pezizomycotina</taxon>
        <taxon>Lecanoromycetes</taxon>
        <taxon>OSLEUM clade</taxon>
        <taxon>Lecanoromycetidae</taxon>
        <taxon>Lecanorales</taxon>
        <taxon>Lecanorineae</taxon>
        <taxon>Parmeliaceae</taxon>
        <taxon>Imshaugia</taxon>
    </lineage>
</organism>